<feature type="region of interest" description="Disordered" evidence="1">
    <location>
        <begin position="33"/>
        <end position="53"/>
    </location>
</feature>
<dbReference type="EMBL" id="RCML01000215">
    <property type="protein sequence ID" value="KAG2985307.1"/>
    <property type="molecule type" value="Genomic_DNA"/>
</dbReference>
<gene>
    <name evidence="2" type="ORF">PC118_g8399</name>
</gene>
<organism evidence="2 3">
    <name type="scientific">Phytophthora cactorum</name>
    <dbReference type="NCBI Taxonomy" id="29920"/>
    <lineage>
        <taxon>Eukaryota</taxon>
        <taxon>Sar</taxon>
        <taxon>Stramenopiles</taxon>
        <taxon>Oomycota</taxon>
        <taxon>Peronosporomycetes</taxon>
        <taxon>Peronosporales</taxon>
        <taxon>Peronosporaceae</taxon>
        <taxon>Phytophthora</taxon>
    </lineage>
</organism>
<proteinExistence type="predicted"/>
<evidence type="ECO:0000313" key="3">
    <source>
        <dbReference type="Proteomes" id="UP000697107"/>
    </source>
</evidence>
<accession>A0A8T1G689</accession>
<name>A0A8T1G689_9STRA</name>
<reference evidence="2" key="1">
    <citation type="submission" date="2018-10" db="EMBL/GenBank/DDBJ databases">
        <title>Effector identification in a new, highly contiguous assembly of the strawberry crown rot pathogen Phytophthora cactorum.</title>
        <authorList>
            <person name="Armitage A.D."/>
            <person name="Nellist C.F."/>
            <person name="Bates H."/>
            <person name="Vickerstaff R.J."/>
            <person name="Harrison R.J."/>
        </authorList>
    </citation>
    <scope>NUCLEOTIDE SEQUENCE</scope>
    <source>
        <strain evidence="2">P415</strain>
    </source>
</reference>
<sequence length="97" mass="10231">MGAQVESAPKGAGATCPTSSEMAIRTTLRAGFPSSLVKPAPPSGSGFGPAQNQERCNIQLSESRLSATGFTLFRCKSAIQCRHPYARKAQPRFATSD</sequence>
<dbReference type="AlphaFoldDB" id="A0A8T1G689"/>
<comment type="caution">
    <text evidence="2">The sequence shown here is derived from an EMBL/GenBank/DDBJ whole genome shotgun (WGS) entry which is preliminary data.</text>
</comment>
<dbReference type="Proteomes" id="UP000697107">
    <property type="component" value="Unassembled WGS sequence"/>
</dbReference>
<protein>
    <submittedName>
        <fullName evidence="2">Uncharacterized protein</fullName>
    </submittedName>
</protein>
<evidence type="ECO:0000313" key="2">
    <source>
        <dbReference type="EMBL" id="KAG2985307.1"/>
    </source>
</evidence>
<feature type="region of interest" description="Disordered" evidence="1">
    <location>
        <begin position="1"/>
        <end position="21"/>
    </location>
</feature>
<evidence type="ECO:0000256" key="1">
    <source>
        <dbReference type="SAM" id="MobiDB-lite"/>
    </source>
</evidence>